<feature type="domain" description="UFSP1/2/DUB catalytic" evidence="3">
    <location>
        <begin position="148"/>
        <end position="335"/>
    </location>
</feature>
<evidence type="ECO:0000259" key="3">
    <source>
        <dbReference type="Pfam" id="PF07910"/>
    </source>
</evidence>
<feature type="compositionally biased region" description="Low complexity" evidence="2">
    <location>
        <begin position="65"/>
        <end position="82"/>
    </location>
</feature>
<dbReference type="EMBL" id="KZ857412">
    <property type="protein sequence ID" value="RDX48285.1"/>
    <property type="molecule type" value="Genomic_DNA"/>
</dbReference>
<feature type="compositionally biased region" description="Acidic residues" evidence="2">
    <location>
        <begin position="398"/>
        <end position="411"/>
    </location>
</feature>
<accession>A0A371D6Z0</accession>
<dbReference type="Gene3D" id="3.90.70.130">
    <property type="match status" value="1"/>
</dbReference>
<dbReference type="Proteomes" id="UP000256964">
    <property type="component" value="Unassembled WGS sequence"/>
</dbReference>
<protein>
    <submittedName>
        <fullName evidence="4">DUF1671-domain-containing protein</fullName>
    </submittedName>
</protein>
<dbReference type="STRING" id="139420.A0A371D6Z0"/>
<dbReference type="Pfam" id="PF07910">
    <property type="entry name" value="Peptidase_C78"/>
    <property type="match status" value="1"/>
</dbReference>
<evidence type="ECO:0000313" key="4">
    <source>
        <dbReference type="EMBL" id="RDX48285.1"/>
    </source>
</evidence>
<evidence type="ECO:0000256" key="1">
    <source>
        <dbReference type="ARBA" id="ARBA00022801"/>
    </source>
</evidence>
<dbReference type="InterPro" id="IPR012462">
    <property type="entry name" value="UFSP1/2_DUB_cat"/>
</dbReference>
<gene>
    <name evidence="4" type="ORF">OH76DRAFT_1404860</name>
</gene>
<feature type="region of interest" description="Disordered" evidence="2">
    <location>
        <begin position="371"/>
        <end position="436"/>
    </location>
</feature>
<sequence length="482" mass="53970">MPGTGSAITDDEIEFVAHNHPNKFLCQLCSLDLTQMSARQRGRHYEEHLSDEPQTSGGSKGGYRPPATSFSAKSPSKSSWKPVSKAGFKALSFPSRNMTNEEKNVFWHALQTTEPPHNFSPGLIPVLKKALTRSHDRGPTERAWLCFEQAVHVQGEPWDRTWGCGYRNYLMACAALMDQQRQPLYFPLLDAPVPPGIRNFQILLERAWRDGYDEEGAFQLGRELLDTPKWIGTADIYVAFTYRGISAQLVDFELSSGVEPLLQWILDYFSGGDPQPKSLTVGDALRGARPVIVTDKLPIILQHSGHSRTIVGCERVKGGGLNLLTFDPAKRIPLSIRQAGLQHHNINTARVGHPSSPSKSAKVLHHVLHPVETMRSHKRKSPDVQAGSSKRKRIGREPDDEDVIVITDDEEVPARRPGGGSAPPQRNQPDDLNPSDVLKVFRIDGKSLKKKKKYQILYFPLEEPLSEHEKRNRREVTSLKVC</sequence>
<proteinExistence type="predicted"/>
<dbReference type="OrthoDB" id="288987at2759"/>
<dbReference type="GO" id="GO:0016787">
    <property type="term" value="F:hydrolase activity"/>
    <property type="evidence" value="ECO:0007669"/>
    <property type="project" value="UniProtKB-KW"/>
</dbReference>
<organism evidence="4 5">
    <name type="scientific">Lentinus brumalis</name>
    <dbReference type="NCBI Taxonomy" id="2498619"/>
    <lineage>
        <taxon>Eukaryota</taxon>
        <taxon>Fungi</taxon>
        <taxon>Dikarya</taxon>
        <taxon>Basidiomycota</taxon>
        <taxon>Agaricomycotina</taxon>
        <taxon>Agaricomycetes</taxon>
        <taxon>Polyporales</taxon>
        <taxon>Polyporaceae</taxon>
        <taxon>Lentinus</taxon>
    </lineage>
</organism>
<keyword evidence="1" id="KW-0378">Hydrolase</keyword>
<evidence type="ECO:0000256" key="2">
    <source>
        <dbReference type="SAM" id="MobiDB-lite"/>
    </source>
</evidence>
<name>A0A371D6Z0_9APHY</name>
<reference evidence="4 5" key="1">
    <citation type="journal article" date="2018" name="Biotechnol. Biofuels">
        <title>Integrative visual omics of the white-rot fungus Polyporus brumalis exposes the biotechnological potential of its oxidative enzymes for delignifying raw plant biomass.</title>
        <authorList>
            <person name="Miyauchi S."/>
            <person name="Rancon A."/>
            <person name="Drula E."/>
            <person name="Hage H."/>
            <person name="Chaduli D."/>
            <person name="Favel A."/>
            <person name="Grisel S."/>
            <person name="Henrissat B."/>
            <person name="Herpoel-Gimbert I."/>
            <person name="Ruiz-Duenas F.J."/>
            <person name="Chevret D."/>
            <person name="Hainaut M."/>
            <person name="Lin J."/>
            <person name="Wang M."/>
            <person name="Pangilinan J."/>
            <person name="Lipzen A."/>
            <person name="Lesage-Meessen L."/>
            <person name="Navarro D."/>
            <person name="Riley R."/>
            <person name="Grigoriev I.V."/>
            <person name="Zhou S."/>
            <person name="Raouche S."/>
            <person name="Rosso M.N."/>
        </authorList>
    </citation>
    <scope>NUCLEOTIDE SEQUENCE [LARGE SCALE GENOMIC DNA]</scope>
    <source>
        <strain evidence="4 5">BRFM 1820</strain>
    </source>
</reference>
<dbReference type="AlphaFoldDB" id="A0A371D6Z0"/>
<keyword evidence="5" id="KW-1185">Reference proteome</keyword>
<evidence type="ECO:0000313" key="5">
    <source>
        <dbReference type="Proteomes" id="UP000256964"/>
    </source>
</evidence>
<feature type="region of interest" description="Disordered" evidence="2">
    <location>
        <begin position="40"/>
        <end position="82"/>
    </location>
</feature>